<dbReference type="Gene3D" id="3.30.2180.10">
    <property type="entry name" value="ATP12-like"/>
    <property type="match status" value="1"/>
</dbReference>
<reference evidence="4 5" key="1">
    <citation type="submission" date="2017-03" db="EMBL/GenBank/DDBJ databases">
        <authorList>
            <person name="Afonso C.L."/>
            <person name="Miller P.J."/>
            <person name="Scott M.A."/>
            <person name="Spackman E."/>
            <person name="Goraichik I."/>
            <person name="Dimitrov K.M."/>
            <person name="Suarez D.L."/>
            <person name="Swayne D.E."/>
        </authorList>
    </citation>
    <scope>NUCLEOTIDE SEQUENCE [LARGE SCALE GENOMIC DNA]</scope>
    <source>
        <strain evidence="4 5">CECT 8397</strain>
    </source>
</reference>
<evidence type="ECO:0000313" key="5">
    <source>
        <dbReference type="Proteomes" id="UP000193623"/>
    </source>
</evidence>
<dbReference type="InterPro" id="IPR023335">
    <property type="entry name" value="ATP12_ortho_dom_sf"/>
</dbReference>
<proteinExistence type="inferred from homology"/>
<name>A0A1Y5S1R0_9RHOB</name>
<gene>
    <name evidence="4" type="ORF">PSJ8397_01158</name>
</gene>
<protein>
    <submittedName>
        <fullName evidence="4">ATP12 chaperone protein</fullName>
    </submittedName>
</protein>
<dbReference type="AlphaFoldDB" id="A0A1Y5S1R0"/>
<dbReference type="Proteomes" id="UP000193623">
    <property type="component" value="Unassembled WGS sequence"/>
</dbReference>
<evidence type="ECO:0000256" key="1">
    <source>
        <dbReference type="ARBA" id="ARBA00008231"/>
    </source>
</evidence>
<dbReference type="InterPro" id="IPR042272">
    <property type="entry name" value="ATP12_ATP_synth-F1-assembly_N"/>
</dbReference>
<evidence type="ECO:0000256" key="3">
    <source>
        <dbReference type="ARBA" id="ARBA00023186"/>
    </source>
</evidence>
<dbReference type="PANTHER" id="PTHR21013:SF10">
    <property type="entry name" value="ATP SYNTHASE MITOCHONDRIAL F1 COMPLEX ASSEMBLY FACTOR 2"/>
    <property type="match status" value="1"/>
</dbReference>
<evidence type="ECO:0000313" key="4">
    <source>
        <dbReference type="EMBL" id="SLN27935.1"/>
    </source>
</evidence>
<dbReference type="Pfam" id="PF07542">
    <property type="entry name" value="ATP12"/>
    <property type="match status" value="1"/>
</dbReference>
<keyword evidence="5" id="KW-1185">Reference proteome</keyword>
<keyword evidence="2" id="KW-0809">Transit peptide</keyword>
<comment type="similarity">
    <text evidence="1">Belongs to the ATP12 family.</text>
</comment>
<dbReference type="OrthoDB" id="9797825at2"/>
<dbReference type="Gene3D" id="1.10.3580.10">
    <property type="entry name" value="ATP12 ATPase"/>
    <property type="match status" value="1"/>
</dbReference>
<organism evidence="4 5">
    <name type="scientific">Pseudooctadecabacter jejudonensis</name>
    <dbReference type="NCBI Taxonomy" id="1391910"/>
    <lineage>
        <taxon>Bacteria</taxon>
        <taxon>Pseudomonadati</taxon>
        <taxon>Pseudomonadota</taxon>
        <taxon>Alphaproteobacteria</taxon>
        <taxon>Rhodobacterales</taxon>
        <taxon>Paracoccaceae</taxon>
        <taxon>Pseudooctadecabacter</taxon>
    </lineage>
</organism>
<accession>A0A1Y5S1R0</accession>
<dbReference type="RefSeq" id="WP_085863628.1">
    <property type="nucleotide sequence ID" value="NZ_FWFT01000002.1"/>
</dbReference>
<dbReference type="PANTHER" id="PTHR21013">
    <property type="entry name" value="ATP SYNTHASE MITOCHONDRIAL F1 COMPLEX ASSEMBLY FACTOR 2/ATP12 PROTEIN, MITOCHONDRIAL PRECURSOR"/>
    <property type="match status" value="1"/>
</dbReference>
<dbReference type="SUPFAM" id="SSF160909">
    <property type="entry name" value="ATP12-like"/>
    <property type="match status" value="1"/>
</dbReference>
<sequence length="240" mass="25619">MSAWAAKRFWTDVNVVPADGGFAVQLDTRPVKTPAKSALIVPTEALAEAVADEWRAVEDGIDPNVMPFTRSANAAIDKVATQFTEVADMLAAYGGSDLLCYRATHPDPLVARQAATWDPLLDWAHETFGARLLPTSGIMPVDQSQAALSALSAPLYLASPFQLTALHDLIALSGSLVIGLAVAQGRLGADEGWNMSRLDEIWQAEQWGADEEAEAAAAIKHTAFVHALTFYKLTTSSAEG</sequence>
<keyword evidence="3" id="KW-0143">Chaperone</keyword>
<dbReference type="EMBL" id="FWFT01000002">
    <property type="protein sequence ID" value="SLN27935.1"/>
    <property type="molecule type" value="Genomic_DNA"/>
</dbReference>
<dbReference type="GO" id="GO:0043461">
    <property type="term" value="P:proton-transporting ATP synthase complex assembly"/>
    <property type="evidence" value="ECO:0007669"/>
    <property type="project" value="InterPro"/>
</dbReference>
<dbReference type="InterPro" id="IPR011419">
    <property type="entry name" value="ATP12_ATP_synth-F1-assembly"/>
</dbReference>
<evidence type="ECO:0000256" key="2">
    <source>
        <dbReference type="ARBA" id="ARBA00022946"/>
    </source>
</evidence>